<proteinExistence type="predicted"/>
<evidence type="ECO:0000313" key="1">
    <source>
        <dbReference type="EMBL" id="JAD60242.1"/>
    </source>
</evidence>
<organism evidence="1">
    <name type="scientific">Arundo donax</name>
    <name type="common">Giant reed</name>
    <name type="synonym">Donax arundinaceus</name>
    <dbReference type="NCBI Taxonomy" id="35708"/>
    <lineage>
        <taxon>Eukaryota</taxon>
        <taxon>Viridiplantae</taxon>
        <taxon>Streptophyta</taxon>
        <taxon>Embryophyta</taxon>
        <taxon>Tracheophyta</taxon>
        <taxon>Spermatophyta</taxon>
        <taxon>Magnoliopsida</taxon>
        <taxon>Liliopsida</taxon>
        <taxon>Poales</taxon>
        <taxon>Poaceae</taxon>
        <taxon>PACMAD clade</taxon>
        <taxon>Arundinoideae</taxon>
        <taxon>Arundineae</taxon>
        <taxon>Arundo</taxon>
    </lineage>
</organism>
<name>A0A0A9BLU4_ARUDO</name>
<reference evidence="1" key="2">
    <citation type="journal article" date="2015" name="Data Brief">
        <title>Shoot transcriptome of the giant reed, Arundo donax.</title>
        <authorList>
            <person name="Barrero R.A."/>
            <person name="Guerrero F.D."/>
            <person name="Moolhuijzen P."/>
            <person name="Goolsby J.A."/>
            <person name="Tidwell J."/>
            <person name="Bellgard S.E."/>
            <person name="Bellgard M.I."/>
        </authorList>
    </citation>
    <scope>NUCLEOTIDE SEQUENCE</scope>
    <source>
        <tissue evidence="1">Shoot tissue taken approximately 20 cm above the soil surface</tissue>
    </source>
</reference>
<dbReference type="EMBL" id="GBRH01237653">
    <property type="protein sequence ID" value="JAD60242.1"/>
    <property type="molecule type" value="Transcribed_RNA"/>
</dbReference>
<reference evidence="1" key="1">
    <citation type="submission" date="2014-09" db="EMBL/GenBank/DDBJ databases">
        <authorList>
            <person name="Magalhaes I.L.F."/>
            <person name="Oliveira U."/>
            <person name="Santos F.R."/>
            <person name="Vidigal T.H.D.A."/>
            <person name="Brescovit A.D."/>
            <person name="Santos A.J."/>
        </authorList>
    </citation>
    <scope>NUCLEOTIDE SEQUENCE</scope>
    <source>
        <tissue evidence="1">Shoot tissue taken approximately 20 cm above the soil surface</tissue>
    </source>
</reference>
<protein>
    <submittedName>
        <fullName evidence="1">Uncharacterized protein</fullName>
    </submittedName>
</protein>
<dbReference type="AlphaFoldDB" id="A0A0A9BLU4"/>
<accession>A0A0A9BLU4</accession>
<sequence length="18" mass="2021">MSLIALYHCKNGECLVKV</sequence>